<reference evidence="6 7" key="1">
    <citation type="submission" date="2023-04" db="EMBL/GenBank/DDBJ databases">
        <title>Streptomyces chengmaiensis sp. nov. isolated from the stem of mangrove plant in Hainan.</title>
        <authorList>
            <person name="Huang X."/>
            <person name="Zhou S."/>
            <person name="Chu X."/>
            <person name="Xie Y."/>
            <person name="Lin Y."/>
        </authorList>
    </citation>
    <scope>NUCLEOTIDE SEQUENCE [LARGE SCALE GENOMIC DNA]</scope>
    <source>
        <strain evidence="6 7">HNM0663</strain>
    </source>
</reference>
<sequence>MRSDELLTVGLEEEYLIVDPVSRAVRPCAESVIASAAKELGEDRVGDELTRFHIEARTTPCATMRQLGNQIREMRAVAAGAAAAHGLAVVSSGSPVLGDIVPPPLTPGARYARNLEIFRGLNDDQGTAGCHVHIGLADRRLAIEVSNRLRPWLPVLVALGANSPFWAGRYTGYASWRTLIWARWPVSGPPPHFESVGHFEELVGRLLAGGAVMDRQGLYWDVRPSVHVPTLEVRTADALMSARDTVLYASLVRALVATALRETERGEPVPNPAPEVVRAAYWRAARDGLRGQALDVRTDRLVPAADLADRLYAYVRPALERSGDREQADVAWEWLRGNGAGAERQRAAHRRRSSLSDVVDCLIGAVADPVDAQA</sequence>
<dbReference type="InterPro" id="IPR014746">
    <property type="entry name" value="Gln_synth/guanido_kin_cat_dom"/>
</dbReference>
<dbReference type="PANTHER" id="PTHR36510:SF1">
    <property type="entry name" value="GLUTAMATE--CYSTEINE LIGASE 2-RELATED"/>
    <property type="match status" value="1"/>
</dbReference>
<dbReference type="RefSeq" id="WP_279931827.1">
    <property type="nucleotide sequence ID" value="NZ_JARWBG010000046.1"/>
</dbReference>
<keyword evidence="3 5" id="KW-0067">ATP-binding</keyword>
<keyword evidence="2 5" id="KW-0547">Nucleotide-binding</keyword>
<evidence type="ECO:0000256" key="2">
    <source>
        <dbReference type="ARBA" id="ARBA00022741"/>
    </source>
</evidence>
<evidence type="ECO:0000256" key="5">
    <source>
        <dbReference type="HAMAP-Rule" id="MF_01609"/>
    </source>
</evidence>
<dbReference type="NCBIfam" id="NF010041">
    <property type="entry name" value="PRK13517.1-1"/>
    <property type="match status" value="1"/>
</dbReference>
<dbReference type="EMBL" id="JARWBG010000046">
    <property type="protein sequence ID" value="MDH2392698.1"/>
    <property type="molecule type" value="Genomic_DNA"/>
</dbReference>
<dbReference type="PANTHER" id="PTHR36510">
    <property type="entry name" value="GLUTAMATE--CYSTEINE LIGASE 2-RELATED"/>
    <property type="match status" value="1"/>
</dbReference>
<evidence type="ECO:0000256" key="3">
    <source>
        <dbReference type="ARBA" id="ARBA00022840"/>
    </source>
</evidence>
<protein>
    <recommendedName>
        <fullName evidence="5">Putative glutamate--cysteine ligase 2</fullName>
        <ecNumber evidence="5">6.3.2.2</ecNumber>
    </recommendedName>
    <alternativeName>
        <fullName evidence="5">Gamma-glutamylcysteine synthetase 2</fullName>
        <shortName evidence="5">GCS 2</shortName>
        <shortName evidence="5">Gamma-GCS 2</shortName>
    </alternativeName>
</protein>
<evidence type="ECO:0000313" key="7">
    <source>
        <dbReference type="Proteomes" id="UP001223144"/>
    </source>
</evidence>
<comment type="function">
    <text evidence="5">ATP-dependent carboxylate-amine ligase which exhibits weak glutamate--cysteine ligase activity.</text>
</comment>
<evidence type="ECO:0000256" key="1">
    <source>
        <dbReference type="ARBA" id="ARBA00022598"/>
    </source>
</evidence>
<dbReference type="Pfam" id="PF04107">
    <property type="entry name" value="GCS2"/>
    <property type="match status" value="1"/>
</dbReference>
<accession>A0ABT6HVF0</accession>
<comment type="similarity">
    <text evidence="5">Belongs to the glutamate--cysteine ligase type 2 family. YbdK subfamily.</text>
</comment>
<comment type="caution">
    <text evidence="6">The sequence shown here is derived from an EMBL/GenBank/DDBJ whole genome shotgun (WGS) entry which is preliminary data.</text>
</comment>
<comment type="catalytic activity">
    <reaction evidence="4 5">
        <text>L-cysteine + L-glutamate + ATP = gamma-L-glutamyl-L-cysteine + ADP + phosphate + H(+)</text>
        <dbReference type="Rhea" id="RHEA:13285"/>
        <dbReference type="ChEBI" id="CHEBI:15378"/>
        <dbReference type="ChEBI" id="CHEBI:29985"/>
        <dbReference type="ChEBI" id="CHEBI:30616"/>
        <dbReference type="ChEBI" id="CHEBI:35235"/>
        <dbReference type="ChEBI" id="CHEBI:43474"/>
        <dbReference type="ChEBI" id="CHEBI:58173"/>
        <dbReference type="ChEBI" id="CHEBI:456216"/>
        <dbReference type="EC" id="6.3.2.2"/>
    </reaction>
</comment>
<dbReference type="HAMAP" id="MF_01609">
    <property type="entry name" value="Glu_cys_ligase_2"/>
    <property type="match status" value="1"/>
</dbReference>
<dbReference type="InterPro" id="IPR050141">
    <property type="entry name" value="GCL_type2/YbdK_subfam"/>
</dbReference>
<dbReference type="Proteomes" id="UP001223144">
    <property type="component" value="Unassembled WGS sequence"/>
</dbReference>
<keyword evidence="1 5" id="KW-0436">Ligase</keyword>
<name>A0ABT6HVF0_9ACTN</name>
<evidence type="ECO:0000256" key="4">
    <source>
        <dbReference type="ARBA" id="ARBA00048819"/>
    </source>
</evidence>
<dbReference type="EC" id="6.3.2.2" evidence="5"/>
<keyword evidence="7" id="KW-1185">Reference proteome</keyword>
<dbReference type="NCBIfam" id="TIGR02050">
    <property type="entry name" value="gshA_cyan_rel"/>
    <property type="match status" value="1"/>
</dbReference>
<dbReference type="SUPFAM" id="SSF55931">
    <property type="entry name" value="Glutamine synthetase/guanido kinase"/>
    <property type="match status" value="1"/>
</dbReference>
<gene>
    <name evidence="6" type="ORF">QCN29_28750</name>
</gene>
<dbReference type="GO" id="GO:0004357">
    <property type="term" value="F:glutamate-cysteine ligase activity"/>
    <property type="evidence" value="ECO:0007669"/>
    <property type="project" value="UniProtKB-EC"/>
</dbReference>
<dbReference type="InterPro" id="IPR006336">
    <property type="entry name" value="GCS2"/>
</dbReference>
<evidence type="ECO:0000313" key="6">
    <source>
        <dbReference type="EMBL" id="MDH2392698.1"/>
    </source>
</evidence>
<organism evidence="6 7">
    <name type="scientific">Streptomyces chengmaiensis</name>
    <dbReference type="NCBI Taxonomy" id="3040919"/>
    <lineage>
        <taxon>Bacteria</taxon>
        <taxon>Bacillati</taxon>
        <taxon>Actinomycetota</taxon>
        <taxon>Actinomycetes</taxon>
        <taxon>Kitasatosporales</taxon>
        <taxon>Streptomycetaceae</taxon>
        <taxon>Streptomyces</taxon>
    </lineage>
</organism>
<proteinExistence type="inferred from homology"/>
<dbReference type="InterPro" id="IPR011793">
    <property type="entry name" value="YbdK"/>
</dbReference>
<dbReference type="Gene3D" id="3.30.590.20">
    <property type="match status" value="1"/>
</dbReference>